<feature type="region of interest" description="Disordered" evidence="1">
    <location>
        <begin position="453"/>
        <end position="703"/>
    </location>
</feature>
<feature type="region of interest" description="Disordered" evidence="1">
    <location>
        <begin position="253"/>
        <end position="343"/>
    </location>
</feature>
<dbReference type="Pfam" id="PF15236">
    <property type="entry name" value="CCDC66"/>
    <property type="match status" value="1"/>
</dbReference>
<feature type="compositionally biased region" description="Polar residues" evidence="1">
    <location>
        <begin position="277"/>
        <end position="291"/>
    </location>
</feature>
<feature type="compositionally biased region" description="Basic and acidic residues" evidence="1">
    <location>
        <begin position="548"/>
        <end position="578"/>
    </location>
</feature>
<sequence>MSQGIVIALKSLNITNYQIYEKTAALVVFNYKKLLSEKSILLYDAVSPELSKAHTVFIRCRTTIRFQTSSQNGKPVILWDKPEVNSEKKKFGYKAKTNRIPLRSKKFEDDKAKLKPPRPISKSNGSERKTTIKQQQQHQQQQQQVMKGSVTLSQKQLDAILTTIGTLTEENAKLQVALETEPASKEEKSAALPLPESTIPPPSVAETTINSTHTKEYEDVQTKGNIIQNETPKPPLAIPKAHMTLAEKKRLEWEKEKDQANSNWDPWGRPGCGAKNATVNTNPIRNNTPPASRTGAERIHVNPTSVPGLESASPSVPQSRSQPNLSSNRGTTTTPNQVAPAAIRSSFVIGGAAPDESRFDRTKEQEKKLWLEELNMQREEQRRKKEMERKLKNSDEPTWAEPRKSVSNTDQTTGYVLNSYTSPPSNTEHSYLRGANVHLDEVTKREMDEKRRRHLEHQEAIKAQVEEKLRKKQEEKDRQMREEMEIEKKLAEERDALKKQQESEQMKARTAAQQQAERIRQLEEAMKDAATAAERDKREKRLKKLQRSGHDTARLSDAYATERSDEIDFPKDIEEPKAFDLPPATSRSREFGVQANLNVADNDSDDVQIEYKALPTPPIKVVPKPKENTNDRRRVTKQSEKAQRPTQQRPPPRNNPRNKTRDNHPKRELVSKKPSPPQVRSVKPKSPPVPSVHNRKKTPPVMDAPNEFVPFIRSVNVLDPSVAEDPLPVSREQSSVVRGRKAYKEGQQPAKYGTEMLNRDDPIFNPGLVKDNPTLRQSRILQHLSDLRRGLLLKQREAEVAMPSVDS</sequence>
<feature type="region of interest" description="Disordered" evidence="1">
    <location>
        <begin position="379"/>
        <end position="416"/>
    </location>
</feature>
<reference evidence="3 4" key="1">
    <citation type="submission" date="2020-08" db="EMBL/GenBank/DDBJ databases">
        <authorList>
            <person name="Hejnol A."/>
        </authorList>
    </citation>
    <scope>NUCLEOTIDE SEQUENCE [LARGE SCALE GENOMIC DNA]</scope>
</reference>
<dbReference type="PANTHER" id="PTHR22736">
    <property type="entry name" value="COILED-COIL DOMAIN-CONTAINING PROTEIN 66"/>
    <property type="match status" value="1"/>
</dbReference>
<feature type="compositionally biased region" description="Low complexity" evidence="1">
    <location>
        <begin position="134"/>
        <end position="144"/>
    </location>
</feature>
<dbReference type="GO" id="GO:0005929">
    <property type="term" value="C:cilium"/>
    <property type="evidence" value="ECO:0007669"/>
    <property type="project" value="TreeGrafter"/>
</dbReference>
<feature type="compositionally biased region" description="Polar residues" evidence="1">
    <location>
        <begin position="405"/>
        <end position="416"/>
    </location>
</feature>
<dbReference type="InterPro" id="IPR040467">
    <property type="entry name" value="CCDC66_dom"/>
</dbReference>
<feature type="compositionally biased region" description="Basic and acidic residues" evidence="1">
    <location>
        <begin position="624"/>
        <end position="643"/>
    </location>
</feature>
<dbReference type="GO" id="GO:0005874">
    <property type="term" value="C:microtubule"/>
    <property type="evidence" value="ECO:0007669"/>
    <property type="project" value="TreeGrafter"/>
</dbReference>
<evidence type="ECO:0000313" key="3">
    <source>
        <dbReference type="EMBL" id="CAD5113794.1"/>
    </source>
</evidence>
<feature type="compositionally biased region" description="Basic and acidic residues" evidence="1">
    <location>
        <begin position="659"/>
        <end position="671"/>
    </location>
</feature>
<protein>
    <submittedName>
        <fullName evidence="3">DgyrCDS2961</fullName>
    </submittedName>
</protein>
<feature type="region of interest" description="Disordered" evidence="1">
    <location>
        <begin position="180"/>
        <end position="206"/>
    </location>
</feature>
<feature type="compositionally biased region" description="Basic and acidic residues" evidence="1">
    <location>
        <begin position="517"/>
        <end position="539"/>
    </location>
</feature>
<evidence type="ECO:0000313" key="4">
    <source>
        <dbReference type="Proteomes" id="UP000549394"/>
    </source>
</evidence>
<feature type="region of interest" description="Disordered" evidence="1">
    <location>
        <begin position="102"/>
        <end position="147"/>
    </location>
</feature>
<dbReference type="PANTHER" id="PTHR22736:SF2">
    <property type="entry name" value="COILED-COIL DOMAIN-CONTAINING PROTEIN 66"/>
    <property type="match status" value="1"/>
</dbReference>
<dbReference type="GO" id="GO:0060271">
    <property type="term" value="P:cilium assembly"/>
    <property type="evidence" value="ECO:0007669"/>
    <property type="project" value="TreeGrafter"/>
</dbReference>
<dbReference type="OrthoDB" id="10042846at2759"/>
<name>A0A7I8VDJ7_9ANNE</name>
<feature type="compositionally biased region" description="Polar residues" evidence="1">
    <location>
        <begin position="312"/>
        <end position="337"/>
    </location>
</feature>
<proteinExistence type="predicted"/>
<dbReference type="InterPro" id="IPR039183">
    <property type="entry name" value="CCD66"/>
</dbReference>
<evidence type="ECO:0000256" key="1">
    <source>
        <dbReference type="SAM" id="MobiDB-lite"/>
    </source>
</evidence>
<keyword evidence="4" id="KW-1185">Reference proteome</keyword>
<dbReference type="EMBL" id="CAJFCJ010000004">
    <property type="protein sequence ID" value="CAD5113794.1"/>
    <property type="molecule type" value="Genomic_DNA"/>
</dbReference>
<dbReference type="AlphaFoldDB" id="A0A7I8VDJ7"/>
<dbReference type="GO" id="GO:0008017">
    <property type="term" value="F:microtubule binding"/>
    <property type="evidence" value="ECO:0007669"/>
    <property type="project" value="TreeGrafter"/>
</dbReference>
<accession>A0A7I8VDJ7</accession>
<evidence type="ECO:0000259" key="2">
    <source>
        <dbReference type="Pfam" id="PF15236"/>
    </source>
</evidence>
<dbReference type="Proteomes" id="UP000549394">
    <property type="component" value="Unassembled WGS sequence"/>
</dbReference>
<organism evidence="3 4">
    <name type="scientific">Dimorphilus gyrociliatus</name>
    <dbReference type="NCBI Taxonomy" id="2664684"/>
    <lineage>
        <taxon>Eukaryota</taxon>
        <taxon>Metazoa</taxon>
        <taxon>Spiralia</taxon>
        <taxon>Lophotrochozoa</taxon>
        <taxon>Annelida</taxon>
        <taxon>Polychaeta</taxon>
        <taxon>Polychaeta incertae sedis</taxon>
        <taxon>Dinophilidae</taxon>
        <taxon>Dimorphilus</taxon>
    </lineage>
</organism>
<feature type="domain" description="CCDC66" evidence="2">
    <location>
        <begin position="424"/>
        <end position="553"/>
    </location>
</feature>
<feature type="compositionally biased region" description="Basic and acidic residues" evidence="1">
    <location>
        <begin position="453"/>
        <end position="507"/>
    </location>
</feature>
<feature type="compositionally biased region" description="Basic and acidic residues" evidence="1">
    <location>
        <begin position="379"/>
        <end position="395"/>
    </location>
</feature>
<comment type="caution">
    <text evidence="3">The sequence shown here is derived from an EMBL/GenBank/DDBJ whole genome shotgun (WGS) entry which is preliminary data.</text>
</comment>
<gene>
    <name evidence="3" type="ORF">DGYR_LOCUS2728</name>
</gene>